<keyword evidence="5" id="KW-1133">Transmembrane helix</keyword>
<evidence type="ECO:0000256" key="6">
    <source>
        <dbReference type="ARBA" id="ARBA00023128"/>
    </source>
</evidence>
<comment type="similarity">
    <text evidence="2">Belongs to the mitoguardin family.</text>
</comment>
<proteinExistence type="inferred from homology"/>
<keyword evidence="10" id="KW-1185">Reference proteome</keyword>
<dbReference type="Pfam" id="PF10265">
    <property type="entry name" value="Miga"/>
    <property type="match status" value="1"/>
</dbReference>
<evidence type="ECO:0000256" key="8">
    <source>
        <dbReference type="SAM" id="MobiDB-lite"/>
    </source>
</evidence>
<evidence type="ECO:0000256" key="2">
    <source>
        <dbReference type="ARBA" id="ARBA00008969"/>
    </source>
</evidence>
<evidence type="ECO:0008006" key="11">
    <source>
        <dbReference type="Google" id="ProtNLM"/>
    </source>
</evidence>
<keyword evidence="7" id="KW-0472">Membrane</keyword>
<dbReference type="PANTHER" id="PTHR21508">
    <property type="entry name" value="MITOGUARDIN"/>
    <property type="match status" value="1"/>
</dbReference>
<dbReference type="RefSeq" id="XP_050503525.1">
    <property type="nucleotide sequence ID" value="XM_050647568.1"/>
</dbReference>
<feature type="compositionally biased region" description="Polar residues" evidence="8">
    <location>
        <begin position="1"/>
        <end position="16"/>
    </location>
</feature>
<protein>
    <recommendedName>
        <fullName evidence="11">Mitoguardin</fullName>
    </recommendedName>
</protein>
<dbReference type="InterPro" id="IPR019392">
    <property type="entry name" value="Miga"/>
</dbReference>
<comment type="subcellular location">
    <subcellularLocation>
        <location evidence="1">Mitochondrion outer membrane</location>
    </subcellularLocation>
</comment>
<feature type="region of interest" description="Disordered" evidence="8">
    <location>
        <begin position="1"/>
        <end position="47"/>
    </location>
</feature>
<evidence type="ECO:0000256" key="1">
    <source>
        <dbReference type="ARBA" id="ARBA00004294"/>
    </source>
</evidence>
<dbReference type="PANTHER" id="PTHR21508:SF5">
    <property type="entry name" value="MITOGUARDIN"/>
    <property type="match status" value="1"/>
</dbReference>
<accession>A0ABM5K010</accession>
<keyword evidence="3" id="KW-0812">Transmembrane</keyword>
<evidence type="ECO:0000256" key="4">
    <source>
        <dbReference type="ARBA" id="ARBA00022787"/>
    </source>
</evidence>
<name>A0ABM5K010_DIAVI</name>
<evidence type="ECO:0000313" key="10">
    <source>
        <dbReference type="Proteomes" id="UP001652700"/>
    </source>
</evidence>
<evidence type="ECO:0000256" key="3">
    <source>
        <dbReference type="ARBA" id="ARBA00022692"/>
    </source>
</evidence>
<dbReference type="GeneID" id="126882595"/>
<keyword evidence="4" id="KW-1000">Mitochondrion outer membrane</keyword>
<sequence>MAPNNNSGKHNTFSTTHKNESPSTSTNSNNYESEHSSNSNFQGPSFQGQEPFTNSFSALSVKNLNILLATAKVTIFDKNGKPLTARLLLDTGSQNSFCTQCLADRLGYKPYDISLNISGIGQSMEALETCIGYWEDALAAYRNTKDGGQTLPVLGPEETAFCKDLQQLLEYAIELQENSEMLFLDEMSILFRSESGVREESPGKDLNLSEGESFASAQDMVADLREFEEFSEYFPDLESYPLYQSALRQVENGGIPCRTLRTEIVKCGSDGEYLAKLHCLRLAFQHMLRDRMTYNWFVDAGRQILADLLLYADKDPKDFLIGYEQMLKYTQDAQNWRDVEEELSARGIKALTFFDIVLDYILMDAFEDLNNPPSSVTAVIQNRWLSKGFKETALTTAVWSVLKAKRRRLRFPDGFMAHFYTISEQLSPLLAWGFLGSDEMLKETCVYFKDQVIDFLVDIFNFHKCKYTSVEDLSKDVFVHLRIRVENVCQRLSVQS</sequence>
<feature type="compositionally biased region" description="Low complexity" evidence="8">
    <location>
        <begin position="21"/>
        <end position="40"/>
    </location>
</feature>
<evidence type="ECO:0000256" key="5">
    <source>
        <dbReference type="ARBA" id="ARBA00022989"/>
    </source>
</evidence>
<dbReference type="Proteomes" id="UP001652700">
    <property type="component" value="Unplaced"/>
</dbReference>
<dbReference type="EnsemblMetazoa" id="XM_050647568.1">
    <property type="protein sequence ID" value="XP_050503525.1"/>
    <property type="gene ID" value="LOC126882595"/>
</dbReference>
<evidence type="ECO:0000313" key="9">
    <source>
        <dbReference type="EnsemblMetazoa" id="XP_050503525.1"/>
    </source>
</evidence>
<organism evidence="9 10">
    <name type="scientific">Diabrotica virgifera virgifera</name>
    <name type="common">western corn rootworm</name>
    <dbReference type="NCBI Taxonomy" id="50390"/>
    <lineage>
        <taxon>Eukaryota</taxon>
        <taxon>Metazoa</taxon>
        <taxon>Ecdysozoa</taxon>
        <taxon>Arthropoda</taxon>
        <taxon>Hexapoda</taxon>
        <taxon>Insecta</taxon>
        <taxon>Pterygota</taxon>
        <taxon>Neoptera</taxon>
        <taxon>Endopterygota</taxon>
        <taxon>Coleoptera</taxon>
        <taxon>Polyphaga</taxon>
        <taxon>Cucujiformia</taxon>
        <taxon>Chrysomeloidea</taxon>
        <taxon>Chrysomelidae</taxon>
        <taxon>Galerucinae</taxon>
        <taxon>Diabroticina</taxon>
        <taxon>Diabroticites</taxon>
        <taxon>Diabrotica</taxon>
    </lineage>
</organism>
<keyword evidence="6" id="KW-0496">Mitochondrion</keyword>
<evidence type="ECO:0000256" key="7">
    <source>
        <dbReference type="ARBA" id="ARBA00023136"/>
    </source>
</evidence>
<reference evidence="9" key="1">
    <citation type="submission" date="2025-05" db="UniProtKB">
        <authorList>
            <consortium name="EnsemblMetazoa"/>
        </authorList>
    </citation>
    <scope>IDENTIFICATION</scope>
</reference>